<name>A0A8S1HQ22_9PELO</name>
<accession>A0A8S1HQ22</accession>
<evidence type="ECO:0000256" key="1">
    <source>
        <dbReference type="SAM" id="SignalP"/>
    </source>
</evidence>
<feature type="chain" id="PRO_5035802038" evidence="1">
    <location>
        <begin position="18"/>
        <end position="131"/>
    </location>
</feature>
<reference evidence="2" key="1">
    <citation type="submission" date="2020-10" db="EMBL/GenBank/DDBJ databases">
        <authorList>
            <person name="Kikuchi T."/>
        </authorList>
    </citation>
    <scope>NUCLEOTIDE SEQUENCE</scope>
    <source>
        <strain evidence="2">NKZ352</strain>
    </source>
</reference>
<feature type="signal peptide" evidence="1">
    <location>
        <begin position="1"/>
        <end position="17"/>
    </location>
</feature>
<gene>
    <name evidence="2" type="ORF">CAUJ_LOCUS14475</name>
</gene>
<organism evidence="2 3">
    <name type="scientific">Caenorhabditis auriculariae</name>
    <dbReference type="NCBI Taxonomy" id="2777116"/>
    <lineage>
        <taxon>Eukaryota</taxon>
        <taxon>Metazoa</taxon>
        <taxon>Ecdysozoa</taxon>
        <taxon>Nematoda</taxon>
        <taxon>Chromadorea</taxon>
        <taxon>Rhabditida</taxon>
        <taxon>Rhabditina</taxon>
        <taxon>Rhabditomorpha</taxon>
        <taxon>Rhabditoidea</taxon>
        <taxon>Rhabditidae</taxon>
        <taxon>Peloderinae</taxon>
        <taxon>Caenorhabditis</taxon>
    </lineage>
</organism>
<comment type="caution">
    <text evidence="2">The sequence shown here is derived from an EMBL/GenBank/DDBJ whole genome shotgun (WGS) entry which is preliminary data.</text>
</comment>
<evidence type="ECO:0000313" key="2">
    <source>
        <dbReference type="EMBL" id="CAD6198569.1"/>
    </source>
</evidence>
<dbReference type="EMBL" id="CAJGYM010000130">
    <property type="protein sequence ID" value="CAD6198569.1"/>
    <property type="molecule type" value="Genomic_DNA"/>
</dbReference>
<keyword evidence="1" id="KW-0732">Signal</keyword>
<proteinExistence type="predicted"/>
<dbReference type="AlphaFoldDB" id="A0A8S1HQ22"/>
<sequence length="131" mass="14722">MKVFVFYLLLCFQLYSGSTTSSGPINYCMQRPWKTSFNREAKASQFATTICQLNYPKADSCQYWRIASIVMLDANTPQPIALLNSITNFLNKAAVNCNSKSKMQVFTPDLARDINQTVPMYSLILKAGNKG</sequence>
<protein>
    <submittedName>
        <fullName evidence="2">Uncharacterized protein</fullName>
    </submittedName>
</protein>
<dbReference type="Proteomes" id="UP000835052">
    <property type="component" value="Unassembled WGS sequence"/>
</dbReference>
<keyword evidence="3" id="KW-1185">Reference proteome</keyword>
<evidence type="ECO:0000313" key="3">
    <source>
        <dbReference type="Proteomes" id="UP000835052"/>
    </source>
</evidence>